<accession>A0ABS4GGL2</accession>
<name>A0ABS4GGL2_9FIRM</name>
<keyword evidence="2" id="KW-1185">Reference proteome</keyword>
<gene>
    <name evidence="1" type="ORF">J2Z76_002700</name>
</gene>
<dbReference type="RefSeq" id="WP_209512550.1">
    <property type="nucleotide sequence ID" value="NZ_JAGGKS010000008.1"/>
</dbReference>
<organism evidence="1 2">
    <name type="scientific">Sedimentibacter acidaminivorans</name>
    <dbReference type="NCBI Taxonomy" id="913099"/>
    <lineage>
        <taxon>Bacteria</taxon>
        <taxon>Bacillati</taxon>
        <taxon>Bacillota</taxon>
        <taxon>Tissierellia</taxon>
        <taxon>Sedimentibacter</taxon>
    </lineage>
</organism>
<evidence type="ECO:0000313" key="1">
    <source>
        <dbReference type="EMBL" id="MBP1926830.1"/>
    </source>
</evidence>
<reference evidence="1 2" key="1">
    <citation type="submission" date="2021-03" db="EMBL/GenBank/DDBJ databases">
        <title>Genomic Encyclopedia of Type Strains, Phase IV (KMG-IV): sequencing the most valuable type-strain genomes for metagenomic binning, comparative biology and taxonomic classification.</title>
        <authorList>
            <person name="Goeker M."/>
        </authorList>
    </citation>
    <scope>NUCLEOTIDE SEQUENCE [LARGE SCALE GENOMIC DNA]</scope>
    <source>
        <strain evidence="1 2">DSM 24004</strain>
    </source>
</reference>
<dbReference type="Proteomes" id="UP001519342">
    <property type="component" value="Unassembled WGS sequence"/>
</dbReference>
<dbReference type="EMBL" id="JAGGKS010000008">
    <property type="protein sequence ID" value="MBP1926830.1"/>
    <property type="molecule type" value="Genomic_DNA"/>
</dbReference>
<comment type="caution">
    <text evidence="1">The sequence shown here is derived from an EMBL/GenBank/DDBJ whole genome shotgun (WGS) entry which is preliminary data.</text>
</comment>
<protein>
    <submittedName>
        <fullName evidence="1">Uncharacterized protein</fullName>
    </submittedName>
</protein>
<evidence type="ECO:0000313" key="2">
    <source>
        <dbReference type="Proteomes" id="UP001519342"/>
    </source>
</evidence>
<sequence length="180" mass="20943">MENTQINLKILLPRNDYNMNCVDEILLIKENEYKILNCQGIEVSTKYLPSAIEPGEIFIYVNLVVNEIKNNPIFMGMLNSALYDLSKFLASKAKIFLKDNKYGQKFITMDVHGKVEDQEKTTINFDISCNSESVLEITNKLSKINEFFENKKFNNINIIYNHELDEWRINNKCENNISEG</sequence>
<proteinExistence type="predicted"/>